<feature type="domain" description="DRTGG" evidence="2">
    <location>
        <begin position="6"/>
        <end position="105"/>
    </location>
</feature>
<evidence type="ECO:0000256" key="1">
    <source>
        <dbReference type="ARBA" id="ARBA00011643"/>
    </source>
</evidence>
<reference evidence="4 5" key="1">
    <citation type="submission" date="2018-03" db="EMBL/GenBank/DDBJ databases">
        <title>Genomic Encyclopedia of Archaeal and Bacterial Type Strains, Phase II (KMG-II): from individual species to whole genera.</title>
        <authorList>
            <person name="Goeker M."/>
        </authorList>
    </citation>
    <scope>NUCLEOTIDE SEQUENCE [LARGE SCALE GENOMIC DNA]</scope>
    <source>
        <strain evidence="4 5">DSM 27267</strain>
    </source>
</reference>
<dbReference type="EMBL" id="PYGC01000001">
    <property type="protein sequence ID" value="PSK85140.1"/>
    <property type="molecule type" value="Genomic_DNA"/>
</dbReference>
<evidence type="ECO:0000313" key="4">
    <source>
        <dbReference type="EMBL" id="PSK85140.1"/>
    </source>
</evidence>
<evidence type="ECO:0000313" key="5">
    <source>
        <dbReference type="Proteomes" id="UP000240621"/>
    </source>
</evidence>
<proteinExistence type="predicted"/>
<dbReference type="SUPFAM" id="SSF75138">
    <property type="entry name" value="HprK N-terminal domain-like"/>
    <property type="match status" value="1"/>
</dbReference>
<dbReference type="Gene3D" id="3.40.1390.20">
    <property type="entry name" value="HprK N-terminal domain-like"/>
    <property type="match status" value="1"/>
</dbReference>
<dbReference type="RefSeq" id="WP_106540208.1">
    <property type="nucleotide sequence ID" value="NZ_BLAU01000001.1"/>
</dbReference>
<comment type="subunit">
    <text evidence="1">Homohexamer.</text>
</comment>
<dbReference type="InterPro" id="IPR028979">
    <property type="entry name" value="Ser_kin/Pase_Hpr-like_N_sf"/>
</dbReference>
<gene>
    <name evidence="4" type="ORF">CLV93_10192</name>
    <name evidence="3" type="ORF">JCM18694_00110</name>
</gene>
<dbReference type="AlphaFoldDB" id="A0A2P8CJJ4"/>
<dbReference type="InterPro" id="IPR010766">
    <property type="entry name" value="DRTGG"/>
</dbReference>
<dbReference type="EMBL" id="BLAU01000001">
    <property type="protein sequence ID" value="GET19765.1"/>
    <property type="molecule type" value="Genomic_DNA"/>
</dbReference>
<dbReference type="Proteomes" id="UP000240621">
    <property type="component" value="Unassembled WGS sequence"/>
</dbReference>
<accession>A0A2P8CJJ4</accession>
<name>A0A2P8CJJ4_9BACT</name>
<evidence type="ECO:0000313" key="3">
    <source>
        <dbReference type="EMBL" id="GET19765.1"/>
    </source>
</evidence>
<evidence type="ECO:0000259" key="2">
    <source>
        <dbReference type="Pfam" id="PF07085"/>
    </source>
</evidence>
<dbReference type="Proteomes" id="UP000396862">
    <property type="component" value="Unassembled WGS sequence"/>
</dbReference>
<protein>
    <submittedName>
        <fullName evidence="4">DRTGG domain-containing protein</fullName>
    </submittedName>
</protein>
<organism evidence="4 5">
    <name type="scientific">Prolixibacter denitrificans</name>
    <dbReference type="NCBI Taxonomy" id="1541063"/>
    <lineage>
        <taxon>Bacteria</taxon>
        <taxon>Pseudomonadati</taxon>
        <taxon>Bacteroidota</taxon>
        <taxon>Bacteroidia</taxon>
        <taxon>Marinilabiliales</taxon>
        <taxon>Prolixibacteraceae</taxon>
        <taxon>Prolixibacter</taxon>
    </lineage>
</organism>
<reference evidence="3 6" key="2">
    <citation type="submission" date="2019-10" db="EMBL/GenBank/DDBJ databases">
        <title>Prolixibacter strains distinguished by the presence of nitrate reductase genes were adept at nitrate-dependent anaerobic corrosion of metallic iron and carbon steel.</title>
        <authorList>
            <person name="Iino T."/>
            <person name="Shono N."/>
            <person name="Ito K."/>
            <person name="Nakamura R."/>
            <person name="Sueoka K."/>
            <person name="Harayama S."/>
            <person name="Ohkuma M."/>
        </authorList>
    </citation>
    <scope>NUCLEOTIDE SEQUENCE [LARGE SCALE GENOMIC DNA]</scope>
    <source>
        <strain evidence="3 6">MIC1-1</strain>
    </source>
</reference>
<comment type="caution">
    <text evidence="4">The sequence shown here is derived from an EMBL/GenBank/DDBJ whole genome shotgun (WGS) entry which is preliminary data.</text>
</comment>
<keyword evidence="6" id="KW-1185">Reference proteome</keyword>
<dbReference type="OrthoDB" id="9800390at2"/>
<evidence type="ECO:0000313" key="6">
    <source>
        <dbReference type="Proteomes" id="UP000396862"/>
    </source>
</evidence>
<dbReference type="Pfam" id="PF07085">
    <property type="entry name" value="DRTGG"/>
    <property type="match status" value="1"/>
</dbReference>
<sequence length="114" mass="12929">MELARIVEIVNGRVICGEEKLRRTVKYGFSSDLMSDVLTINIENLLLMTGLANPQTIRTAEMADIEFILFVRNKKITMEMIKLARENDIVLITTGYSLFRTSALLFNAGLKPVY</sequence>